<gene>
    <name evidence="1" type="ORF">LCGC14_1708560</name>
</gene>
<evidence type="ECO:0000313" key="1">
    <source>
        <dbReference type="EMBL" id="KKM14197.1"/>
    </source>
</evidence>
<organism evidence="1">
    <name type="scientific">marine sediment metagenome</name>
    <dbReference type="NCBI Taxonomy" id="412755"/>
    <lineage>
        <taxon>unclassified sequences</taxon>
        <taxon>metagenomes</taxon>
        <taxon>ecological metagenomes</taxon>
    </lineage>
</organism>
<protein>
    <submittedName>
        <fullName evidence="1">Uncharacterized protein</fullName>
    </submittedName>
</protein>
<dbReference type="EMBL" id="LAZR01015206">
    <property type="protein sequence ID" value="KKM14197.1"/>
    <property type="molecule type" value="Genomic_DNA"/>
</dbReference>
<reference evidence="1" key="1">
    <citation type="journal article" date="2015" name="Nature">
        <title>Complex archaea that bridge the gap between prokaryotes and eukaryotes.</title>
        <authorList>
            <person name="Spang A."/>
            <person name="Saw J.H."/>
            <person name="Jorgensen S.L."/>
            <person name="Zaremba-Niedzwiedzka K."/>
            <person name="Martijn J."/>
            <person name="Lind A.E."/>
            <person name="van Eijk R."/>
            <person name="Schleper C."/>
            <person name="Guy L."/>
            <person name="Ettema T.J."/>
        </authorList>
    </citation>
    <scope>NUCLEOTIDE SEQUENCE</scope>
</reference>
<proteinExistence type="predicted"/>
<comment type="caution">
    <text evidence="1">The sequence shown here is derived from an EMBL/GenBank/DDBJ whole genome shotgun (WGS) entry which is preliminary data.</text>
</comment>
<name>A0A0F9HGE3_9ZZZZ</name>
<accession>A0A0F9HGE3</accession>
<dbReference type="AlphaFoldDB" id="A0A0F9HGE3"/>
<sequence length="69" mass="8204">MTRNSLRWKVTLHWTDPNGWRRCNHTNVYSADTPVQAVARALVKRPHDPPLEEADLRYFLYRVEVEVVE</sequence>